<gene>
    <name evidence="2" type="ORF">ISREJYDI_CDS0020</name>
</gene>
<organism evidence="2 3">
    <name type="scientific">Pseudomonas phage UNO-G1W1</name>
    <dbReference type="NCBI Taxonomy" id="3136609"/>
    <lineage>
        <taxon>Viruses</taxon>
        <taxon>Duplodnaviria</taxon>
        <taxon>Heunggongvirae</taxon>
        <taxon>Uroviricota</taxon>
        <taxon>Caudoviricetes</taxon>
        <taxon>Vandenendeviridae</taxon>
        <taxon>Gorskivirinae</taxon>
        <taxon>Omahavirus</taxon>
        <taxon>Omahavirus UNOG1W1</taxon>
    </lineage>
</organism>
<protein>
    <submittedName>
        <fullName evidence="2">Uncharacterized protein</fullName>
    </submittedName>
</protein>
<feature type="region of interest" description="Disordered" evidence="1">
    <location>
        <begin position="1"/>
        <end position="45"/>
    </location>
</feature>
<name>A0AAX4MW25_9CAUD</name>
<sequence length="45" mass="5118">MLDPPDDFDDEPLDSDDDVDYPDDEGYDIDECSANASSDWQGDRF</sequence>
<accession>A0AAX4MW25</accession>
<feature type="compositionally biased region" description="Acidic residues" evidence="1">
    <location>
        <begin position="1"/>
        <end position="31"/>
    </location>
</feature>
<proteinExistence type="predicted"/>
<feature type="compositionally biased region" description="Polar residues" evidence="1">
    <location>
        <begin position="34"/>
        <end position="45"/>
    </location>
</feature>
<evidence type="ECO:0000313" key="3">
    <source>
        <dbReference type="Proteomes" id="UP001447006"/>
    </source>
</evidence>
<dbReference type="EMBL" id="PP551948">
    <property type="protein sequence ID" value="WYN04985.2"/>
    <property type="molecule type" value="Genomic_DNA"/>
</dbReference>
<dbReference type="Proteomes" id="UP001447006">
    <property type="component" value="Segment"/>
</dbReference>
<evidence type="ECO:0000256" key="1">
    <source>
        <dbReference type="SAM" id="MobiDB-lite"/>
    </source>
</evidence>
<evidence type="ECO:0000313" key="2">
    <source>
        <dbReference type="EMBL" id="WYN04985.2"/>
    </source>
</evidence>
<keyword evidence="3" id="KW-1185">Reference proteome</keyword>
<reference evidence="2 3" key="1">
    <citation type="submission" date="2024-03" db="EMBL/GenBank/DDBJ databases">
        <title>Complete Genome Sequence of a Pseudomonas fluorescens Bacteriophage UNO-G1W1 isolated from freshwater ice in Nebraska.</title>
        <authorList>
            <person name="Neville A.J."/>
            <person name="Schulze T.T."/>
            <person name="Davis P.H."/>
        </authorList>
    </citation>
    <scope>NUCLEOTIDE SEQUENCE [LARGE SCALE GENOMIC DNA]</scope>
</reference>